<dbReference type="Gene3D" id="3.30.360.10">
    <property type="entry name" value="Dihydrodipicolinate Reductase, domain 2"/>
    <property type="match status" value="1"/>
</dbReference>
<dbReference type="PANTHER" id="PTHR43708:SF3">
    <property type="entry name" value="OXIDOREDUCTASE"/>
    <property type="match status" value="1"/>
</dbReference>
<evidence type="ECO:0000259" key="1">
    <source>
        <dbReference type="Pfam" id="PF01408"/>
    </source>
</evidence>
<dbReference type="EMBL" id="CP129971">
    <property type="protein sequence ID" value="WKK73735.2"/>
    <property type="molecule type" value="Genomic_DNA"/>
</dbReference>
<proteinExistence type="predicted"/>
<dbReference type="InterPro" id="IPR000683">
    <property type="entry name" value="Gfo/Idh/MocA-like_OxRdtase_N"/>
</dbReference>
<evidence type="ECO:0000313" key="4">
    <source>
        <dbReference type="Proteomes" id="UP001230496"/>
    </source>
</evidence>
<dbReference type="RefSeq" id="WP_308348352.1">
    <property type="nucleotide sequence ID" value="NZ_CP129971.1"/>
</dbReference>
<sequence>MSKTLKMGMIGGGPGSMIGDIHRITATASGNAELVCGAFSSSKEKSLEKGKELGLDESRIYGSYTEMIEKEAQFDEDQKMDFVAIVTPNYLHFEPVKLALEAGFHVICDKPLAFDYAEALEFQKAVRNAKGHFAMTYTYRGYPLLEKAKEIIDSGHLGRIRKVKVDYSQGWLSQLIEAEGHKQASWRTDPEKSGKGGTIADIGTHAFNLLESVSGLKVKSLMADVSILVEGRKIDDDSNVLLEMESGAKGYLSASQICTGEDQDLSLHIYGSKAGMVWNHNEPNLLTIKYPDFREESIKGLDHEMWESSEVNIPGHSPYFTEAFQRIYEGFFDTILNENSKKEFVKAGIEDGVRGMLFIEKAIQSSDEKKWVSM</sequence>
<dbReference type="Pfam" id="PF01408">
    <property type="entry name" value="GFO_IDH_MocA"/>
    <property type="match status" value="1"/>
</dbReference>
<dbReference type="KEGG" id="msaa:QYS49_17635"/>
<protein>
    <submittedName>
        <fullName evidence="3">Gfo/Idh/MocA family oxidoreductase</fullName>
    </submittedName>
</protein>
<dbReference type="InterPro" id="IPR036291">
    <property type="entry name" value="NAD(P)-bd_dom_sf"/>
</dbReference>
<dbReference type="Pfam" id="PF22725">
    <property type="entry name" value="GFO_IDH_MocA_C3"/>
    <property type="match status" value="1"/>
</dbReference>
<evidence type="ECO:0000313" key="3">
    <source>
        <dbReference type="EMBL" id="WKK73735.2"/>
    </source>
</evidence>
<organism evidence="3 4">
    <name type="scientific">Marivirga salinarum</name>
    <dbReference type="NCBI Taxonomy" id="3059078"/>
    <lineage>
        <taxon>Bacteria</taxon>
        <taxon>Pseudomonadati</taxon>
        <taxon>Bacteroidota</taxon>
        <taxon>Cytophagia</taxon>
        <taxon>Cytophagales</taxon>
        <taxon>Marivirgaceae</taxon>
        <taxon>Marivirga</taxon>
    </lineage>
</organism>
<keyword evidence="4" id="KW-1185">Reference proteome</keyword>
<dbReference type="InterPro" id="IPR055170">
    <property type="entry name" value="GFO_IDH_MocA-like_dom"/>
</dbReference>
<accession>A0AA49JGH4</accession>
<dbReference type="InterPro" id="IPR051317">
    <property type="entry name" value="Gfo/Idh/MocA_oxidoreduct"/>
</dbReference>
<dbReference type="SUPFAM" id="SSF51735">
    <property type="entry name" value="NAD(P)-binding Rossmann-fold domains"/>
    <property type="match status" value="1"/>
</dbReference>
<dbReference type="SUPFAM" id="SSF55347">
    <property type="entry name" value="Glyceraldehyde-3-phosphate dehydrogenase-like, C-terminal domain"/>
    <property type="match status" value="1"/>
</dbReference>
<dbReference type="GO" id="GO:0000166">
    <property type="term" value="F:nucleotide binding"/>
    <property type="evidence" value="ECO:0007669"/>
    <property type="project" value="InterPro"/>
</dbReference>
<name>A0AA49JGH4_9BACT</name>
<feature type="domain" description="Gfo/Idh/MocA-like oxidoreductase N-terminal" evidence="1">
    <location>
        <begin position="6"/>
        <end position="133"/>
    </location>
</feature>
<dbReference type="AlphaFoldDB" id="A0AA49JGH4"/>
<reference evidence="3 4" key="1">
    <citation type="submission" date="2023-08" db="EMBL/GenBank/DDBJ databases">
        <title>Comparative genomics and taxonomic characterization of three novel marine species of genus Marivirga.</title>
        <authorList>
            <person name="Muhammad N."/>
            <person name="Kim S.-G."/>
        </authorList>
    </citation>
    <scope>NUCLEOTIDE SEQUENCE [LARGE SCALE GENOMIC DNA]</scope>
    <source>
        <strain evidence="3 4">BDSF4-3</strain>
    </source>
</reference>
<gene>
    <name evidence="3" type="ORF">QYS49_17635</name>
</gene>
<dbReference type="Proteomes" id="UP001230496">
    <property type="component" value="Chromosome"/>
</dbReference>
<dbReference type="PANTHER" id="PTHR43708">
    <property type="entry name" value="CONSERVED EXPRESSED OXIDOREDUCTASE (EUROFUNG)"/>
    <property type="match status" value="1"/>
</dbReference>
<dbReference type="Gene3D" id="3.40.50.720">
    <property type="entry name" value="NAD(P)-binding Rossmann-like Domain"/>
    <property type="match status" value="1"/>
</dbReference>
<feature type="domain" description="GFO/IDH/MocA-like oxidoreductase" evidence="2">
    <location>
        <begin position="146"/>
        <end position="275"/>
    </location>
</feature>
<evidence type="ECO:0000259" key="2">
    <source>
        <dbReference type="Pfam" id="PF22725"/>
    </source>
</evidence>